<dbReference type="GO" id="GO:0032259">
    <property type="term" value="P:methylation"/>
    <property type="evidence" value="ECO:0007669"/>
    <property type="project" value="UniProtKB-KW"/>
</dbReference>
<keyword evidence="4" id="KW-1185">Reference proteome</keyword>
<reference evidence="3 4" key="2">
    <citation type="submission" date="2024-05" db="EMBL/GenBank/DDBJ databases">
        <authorList>
            <person name="Chen Y."/>
            <person name="Shah S."/>
            <person name="Dougan E. K."/>
            <person name="Thang M."/>
            <person name="Chan C."/>
        </authorList>
    </citation>
    <scope>NUCLEOTIDE SEQUENCE [LARGE SCALE GENOMIC DNA]</scope>
</reference>
<dbReference type="PANTHER" id="PTHR11006:SF4">
    <property type="entry name" value="PROTEIN ARGININE N-METHYLTRANSFERASE 7"/>
    <property type="match status" value="1"/>
</dbReference>
<name>A0A9P1CEJ4_9DINO</name>
<comment type="caution">
    <text evidence="2">The sequence shown here is derived from an EMBL/GenBank/DDBJ whole genome shotgun (WGS) entry which is preliminary data.</text>
</comment>
<keyword evidence="1" id="KW-0949">S-adenosyl-L-methionine</keyword>
<dbReference type="PANTHER" id="PTHR11006">
    <property type="entry name" value="PROTEIN ARGININE N-METHYLTRANSFERASE"/>
    <property type="match status" value="1"/>
</dbReference>
<evidence type="ECO:0000313" key="2">
    <source>
        <dbReference type="EMBL" id="CAI3988826.1"/>
    </source>
</evidence>
<dbReference type="AlphaFoldDB" id="A0A9P1CEJ4"/>
<evidence type="ECO:0000313" key="4">
    <source>
        <dbReference type="Proteomes" id="UP001152797"/>
    </source>
</evidence>
<evidence type="ECO:0000313" key="3">
    <source>
        <dbReference type="EMBL" id="CAL4776138.1"/>
    </source>
</evidence>
<dbReference type="EMBL" id="CAMXCT030001305">
    <property type="protein sequence ID" value="CAL4776138.1"/>
    <property type="molecule type" value="Genomic_DNA"/>
</dbReference>
<protein>
    <submittedName>
        <fullName evidence="3">Probable histone-arginine methyltransferase CARM1 (Protein arginine N-methyltransferase 4)</fullName>
    </submittedName>
</protein>
<dbReference type="Gene3D" id="3.40.50.150">
    <property type="entry name" value="Vaccinia Virus protein VP39"/>
    <property type="match status" value="1"/>
</dbReference>
<evidence type="ECO:0000256" key="1">
    <source>
        <dbReference type="ARBA" id="ARBA00022691"/>
    </source>
</evidence>
<keyword evidence="3" id="KW-0808">Transferase</keyword>
<gene>
    <name evidence="2" type="ORF">C1SCF055_LOCUS15949</name>
</gene>
<dbReference type="EMBL" id="CAMXCT010001305">
    <property type="protein sequence ID" value="CAI3988826.1"/>
    <property type="molecule type" value="Genomic_DNA"/>
</dbReference>
<dbReference type="OrthoDB" id="539213at2759"/>
<dbReference type="InterPro" id="IPR025799">
    <property type="entry name" value="Arg_MeTrfase"/>
</dbReference>
<dbReference type="EMBL" id="CAMXCT020001305">
    <property type="protein sequence ID" value="CAL1142201.1"/>
    <property type="molecule type" value="Genomic_DNA"/>
</dbReference>
<reference evidence="2" key="1">
    <citation type="submission" date="2022-10" db="EMBL/GenBank/DDBJ databases">
        <authorList>
            <person name="Chen Y."/>
            <person name="Dougan E. K."/>
            <person name="Chan C."/>
            <person name="Rhodes N."/>
            <person name="Thang M."/>
        </authorList>
    </citation>
    <scope>NUCLEOTIDE SEQUENCE</scope>
</reference>
<keyword evidence="3" id="KW-0489">Methyltransferase</keyword>
<dbReference type="GO" id="GO:0042054">
    <property type="term" value="F:histone methyltransferase activity"/>
    <property type="evidence" value="ECO:0007669"/>
    <property type="project" value="TreeGrafter"/>
</dbReference>
<proteinExistence type="predicted"/>
<sequence>MMASDDKKFTSFQRAIQKSLERCKSKGEDSIVLEIGCGAYAPFARWCAEAGAKQVFAIEGNSWAAARAASLTPDTVQVFAGLSQQLQPEELPQEPNVVVMETIGDWAANEFMVSTFLDASGRLCSRSARWIPGRVRTCYMPVQIPPWECKIPPGLWLLGSDAKCSRLALSEAATLESYDFNSWKEAMLSQERQAQFKITSSGSLQGFLIWVEVFPSGDESDCLNSLIDIDISWSAMLLALPKAVDVVAGKVLTCRSHVRPDTADGPLLHLEMPWGESGNQTLQFDWNLKTGAKWILPEGQEISFADQPEDILSPEQEFLWELLGPP</sequence>
<dbReference type="GO" id="GO:0016274">
    <property type="term" value="F:protein-arginine N-methyltransferase activity"/>
    <property type="evidence" value="ECO:0007669"/>
    <property type="project" value="InterPro"/>
</dbReference>
<dbReference type="InterPro" id="IPR029063">
    <property type="entry name" value="SAM-dependent_MTases_sf"/>
</dbReference>
<accession>A0A9P1CEJ4</accession>
<dbReference type="Proteomes" id="UP001152797">
    <property type="component" value="Unassembled WGS sequence"/>
</dbReference>
<dbReference type="Gene3D" id="2.70.160.11">
    <property type="entry name" value="Hnrnp arginine n-methyltransferase1"/>
    <property type="match status" value="1"/>
</dbReference>
<dbReference type="SUPFAM" id="SSF53335">
    <property type="entry name" value="S-adenosyl-L-methionine-dependent methyltransferases"/>
    <property type="match status" value="1"/>
</dbReference>
<organism evidence="2">
    <name type="scientific">Cladocopium goreaui</name>
    <dbReference type="NCBI Taxonomy" id="2562237"/>
    <lineage>
        <taxon>Eukaryota</taxon>
        <taxon>Sar</taxon>
        <taxon>Alveolata</taxon>
        <taxon>Dinophyceae</taxon>
        <taxon>Suessiales</taxon>
        <taxon>Symbiodiniaceae</taxon>
        <taxon>Cladocopium</taxon>
    </lineage>
</organism>